<accession>A0A2Z5V2S6</accession>
<dbReference type="KEGG" id="rvi:RVIR1_10300"/>
<dbReference type="EMBL" id="AP018005">
    <property type="protein sequence ID" value="BBB15502.1"/>
    <property type="molecule type" value="Genomic_DNA"/>
</dbReference>
<protein>
    <submittedName>
        <fullName evidence="2">Type IV secretory systen protein VirB2</fullName>
    </submittedName>
    <submittedName>
        <fullName evidence="3">Vbh2</fullName>
    </submittedName>
</protein>
<feature type="transmembrane region" description="Helical" evidence="1">
    <location>
        <begin position="12"/>
        <end position="35"/>
    </location>
</feature>
<dbReference type="EMBL" id="AP018005">
    <property type="protein sequence ID" value="BBB14772.1"/>
    <property type="molecule type" value="Genomic_DNA"/>
</dbReference>
<evidence type="ECO:0000313" key="4">
    <source>
        <dbReference type="Proteomes" id="UP000282483"/>
    </source>
</evidence>
<feature type="transmembrane region" description="Helical" evidence="1">
    <location>
        <begin position="47"/>
        <end position="73"/>
    </location>
</feature>
<evidence type="ECO:0000256" key="1">
    <source>
        <dbReference type="SAM" id="Phobius"/>
    </source>
</evidence>
<proteinExistence type="predicted"/>
<feature type="transmembrane region" description="Helical" evidence="1">
    <location>
        <begin position="85"/>
        <end position="106"/>
    </location>
</feature>
<organism evidence="2 4">
    <name type="scientific">Candidatus Rickettsiella viridis</name>
    <dbReference type="NCBI Taxonomy" id="676208"/>
    <lineage>
        <taxon>Bacteria</taxon>
        <taxon>Pseudomonadati</taxon>
        <taxon>Pseudomonadota</taxon>
        <taxon>Gammaproteobacteria</taxon>
        <taxon>Legionellales</taxon>
        <taxon>Coxiellaceae</taxon>
        <taxon>Rickettsiella</taxon>
    </lineage>
</organism>
<dbReference type="Proteomes" id="UP000282483">
    <property type="component" value="Chromosome"/>
</dbReference>
<name>A0A2Z5V2S6_9COXI</name>
<keyword evidence="1" id="KW-0472">Membrane</keyword>
<evidence type="ECO:0000313" key="3">
    <source>
        <dbReference type="EMBL" id="BBB15502.1"/>
    </source>
</evidence>
<dbReference type="Pfam" id="PF04956">
    <property type="entry name" value="TrbC"/>
    <property type="match status" value="1"/>
</dbReference>
<keyword evidence="1" id="KW-0812">Transmembrane</keyword>
<sequence>MMADRFKKGNKIYQVLLRSPLIIFPFIFSSSVWAFGGDTPVSQGLNYVIDAVYGATGLSIATVAIIGMGLLCAGHYLEWKRFLQTLVGIAIMFGAGGVARALHLLIS</sequence>
<dbReference type="AlphaFoldDB" id="A0A2Z5V2S6"/>
<keyword evidence="1" id="KW-1133">Transmembrane helix</keyword>
<reference evidence="2 4" key="1">
    <citation type="submission" date="2017-03" db="EMBL/GenBank/DDBJ databases">
        <title>The genome sequence of Candidatus Rickettsiella viridis.</title>
        <authorList>
            <person name="Nikoh N."/>
            <person name="Tsuchida T."/>
            <person name="Yamaguchi K."/>
            <person name="Maeda T."/>
            <person name="Shigenobu S."/>
            <person name="Fukatsu T."/>
        </authorList>
    </citation>
    <scope>NUCLEOTIDE SEQUENCE [LARGE SCALE GENOMIC DNA]</scope>
    <source>
        <strain evidence="2 4">Ap-RA04</strain>
    </source>
</reference>
<keyword evidence="4" id="KW-1185">Reference proteome</keyword>
<evidence type="ECO:0000313" key="2">
    <source>
        <dbReference type="EMBL" id="BBB14772.1"/>
    </source>
</evidence>
<dbReference type="InterPro" id="IPR007039">
    <property type="entry name" value="TrbC/VirB2"/>
</dbReference>
<gene>
    <name evidence="2" type="ORF">RVIR1_02400</name>
    <name evidence="3" type="ORF">RVIR1_10300</name>
</gene>
<dbReference type="KEGG" id="rvi:RVIR1_02400"/>
<dbReference type="RefSeq" id="WP_126322289.1">
    <property type="nucleotide sequence ID" value="NZ_AP018005.1"/>
</dbReference>